<keyword evidence="3" id="KW-0963">Cytoplasm</keyword>
<keyword evidence="6" id="KW-0677">Repeat</keyword>
<evidence type="ECO:0000256" key="1">
    <source>
        <dbReference type="ARBA" id="ARBA00004123"/>
    </source>
</evidence>
<feature type="domain" description="Calponin-homology (CH)" evidence="12">
    <location>
        <begin position="1063"/>
        <end position="1214"/>
    </location>
</feature>
<dbReference type="GO" id="GO:0005634">
    <property type="term" value="C:nucleus"/>
    <property type="evidence" value="ECO:0007669"/>
    <property type="project" value="UniProtKB-SubCell"/>
</dbReference>
<evidence type="ECO:0000256" key="7">
    <source>
        <dbReference type="ARBA" id="ARBA00022776"/>
    </source>
</evidence>
<dbReference type="InterPro" id="IPR001715">
    <property type="entry name" value="CH_dom"/>
</dbReference>
<dbReference type="Gene3D" id="1.20.5.190">
    <property type="match status" value="28"/>
</dbReference>
<evidence type="ECO:0000256" key="3">
    <source>
        <dbReference type="ARBA" id="ARBA00022490"/>
    </source>
</evidence>
<evidence type="ECO:0000256" key="9">
    <source>
        <dbReference type="ARBA" id="ARBA00023054"/>
    </source>
</evidence>
<accession>A0A4D9FA04</accession>
<reference evidence="13 14" key="2">
    <citation type="submission" date="2019-04" db="EMBL/GenBank/DDBJ databases">
        <title>The genome sequence of big-headed turtle.</title>
        <authorList>
            <person name="Gong S."/>
        </authorList>
    </citation>
    <scope>NUCLEOTIDE SEQUENCE [LARGE SCALE GENOMIC DNA]</scope>
    <source>
        <strain evidence="13">DO16091913</strain>
        <tissue evidence="13">Muscle</tissue>
    </source>
</reference>
<dbReference type="GO" id="GO:0005516">
    <property type="term" value="F:calmodulin binding"/>
    <property type="evidence" value="ECO:0007669"/>
    <property type="project" value="UniProtKB-KW"/>
</dbReference>
<evidence type="ECO:0000313" key="13">
    <source>
        <dbReference type="EMBL" id="TFK14730.1"/>
    </source>
</evidence>
<dbReference type="SMART" id="SM00015">
    <property type="entry name" value="IQ"/>
    <property type="match status" value="65"/>
</dbReference>
<evidence type="ECO:0000256" key="2">
    <source>
        <dbReference type="ARBA" id="ARBA00004496"/>
    </source>
</evidence>
<dbReference type="FunFam" id="2.60.40.10:FF:001429">
    <property type="entry name" value="Abnormal spindle-like microcephaly-associated protein homolog"/>
    <property type="match status" value="1"/>
</dbReference>
<proteinExistence type="predicted"/>
<dbReference type="STRING" id="55544.A0A4D9FA04"/>
<dbReference type="InterPro" id="IPR027417">
    <property type="entry name" value="P-loop_NTPase"/>
</dbReference>
<comment type="subcellular location">
    <subcellularLocation>
        <location evidence="2">Cytoplasm</location>
    </subcellularLocation>
    <subcellularLocation>
        <location evidence="1">Nucleus</location>
    </subcellularLocation>
</comment>
<evidence type="ECO:0000256" key="6">
    <source>
        <dbReference type="ARBA" id="ARBA00022737"/>
    </source>
</evidence>
<dbReference type="PROSITE" id="PS50096">
    <property type="entry name" value="IQ"/>
    <property type="match status" value="35"/>
</dbReference>
<dbReference type="FunFam" id="1.20.5.190:FF:000009">
    <property type="entry name" value="Abnormal spindle-like microcephaly-associated protein homolog"/>
    <property type="match status" value="4"/>
</dbReference>
<keyword evidence="11" id="KW-0131">Cell cycle</keyword>
<dbReference type="CDD" id="cd21224">
    <property type="entry name" value="CH_ASPM_rpt2"/>
    <property type="match status" value="1"/>
</dbReference>
<dbReference type="GO" id="GO:0000278">
    <property type="term" value="P:mitotic cell cycle"/>
    <property type="evidence" value="ECO:0007669"/>
    <property type="project" value="TreeGrafter"/>
</dbReference>
<keyword evidence="5" id="KW-0132">Cell division</keyword>
<sequence>MAAELLRRGAAAACELSPAESPGRRRRRWAGREDAEDPAVLTLTHFSRPPFLSFGSLRPGASCTRLLAVDNPNPEEADVAIDRFPAPSTGFSLERRRFLIQSGERIFISITWMPLEEGKVRELVTFIVNGIVKHQAVLLGVAEQPLKKKKSLWDAIKKKNTSEGSASTRAKKKHSNVKNVNKTFRVSKKTDTVRSPLQSCENLDVIRGSISPPKNSLITLENKLPISPISPVLQEHHDTICTPLSMRRSTTYSVLGTVVNDELLQEIHTCNIKKLHNPNEEIKSSSIHSSPSGLVQARRSNTHSPVCAPEWTAALHSSLTQRRILSPDSFINDSYQLNVEVVAEQVAPILSPDQFVKDNLAIESVSQVHVSVSPSSLSSSVETCITKKLSSSKWKENEKMQFISVSVEHKFPNDVLDETPIVKSQLLHCTKPEQNHLNFPLSDDLQIRSCSQREQPKKRPVLSATVIKNKSAAAERKGMETTKPKSRKSLNMIREGVSMVPRRSKLEILQNLPVIDPISGETKCHKDEIHSSSIGSTLCSRKRKNEVYLEDIKATATEYVEETETKRIFTSCIDSKIKTTVRPPVSKHISREKLNHRKKTGSLSKTINKTTKPIDGVAQSQLTFIKPLKTVIPRHPMPFAAKNMFYDERWKEKQQRGFTWWLNFILTPDDFTVKTESSQVNAAALILGAENHHKASVPRAPTKEEMSLRAYTARCRLNKLRRAACRLFTSETMVKAIKRLEFEIETRRLLVRKDRHLWKDIGERQKVLNWLLSYNPLWLRIGLETIYGELIALESNSDIMGLAMFILSRLLWNPDIAAEYRHPTVPHLYRDGHEEALSKFTLKKLLLLVCFLDHAKQSRIIDHDPCLFCKDAEFKNSKDVLLAFSRDFLSGEGDLSRHLGFLGLPVSHVQTPLDEFDFAVTNLAVDLQCGIRLVRTMELLTKNWSLSKKLRVPAISRLQKMHNVDVALHVLKERGIQLKDECGASIESRDIVDRHRERTLALLWKIVFAFQVDVSLNVEQLEEEISFLTNTHNIKTKMATLVSCSNQSKVRKTSSTYSSESYSENVKLLMDWVNAVCGFYNTKVENFTVSFSDGRVLCYLIHHYHPCYVPLEAVSQCTTQTVECTKTGTVALNSSSESDTSLNMLDGTFDQTITTSVLYKELLDNEKRNFQLINTAVSDLGGIPAMIHHSDMSNTIPDEKVVITYLSFLCSRLLDLRKETRAARLIQSVWRKYRLNAELKLHQEKDKAARIIQSAVIHFLSHRRIQKKVNAAIFIQKHWRRYLAERKTLKLKKAKLEETKSESATIIQTYWRRFSARKRYLQLRYYAILVQARIRMLIAAAAYKRLLWATVTIQRHLRASLVAKQDQQRYETLKSSSLVIQSAFRRWRKHKIEQKIKAAIVLQTAFRKWQASKLAKRDQAAVVIQSWYRMHKDLKQYLHVRKSVIQIQAWFRCVEAKHVYKEKRACILMIQKYYRAYRLGKIQRENYLQKRAAVTVLQAAFRGRNTRLLYRQIKAVCVVQSHWRMRQEQRRFLLMKQSVVTLQSHVRKYQQLKRYKETKNAVCIIQTRYRAYAASKNAVSSFQKMRLAAIVLQSAYRRMQARKESHLLRSVVKIQSSYRAYVAQKKFENLKAAAVKIQAFIKMIQARKRYHALREAALYVQRRYRSQKYILQLKEEYRKLKRACVRVQAVVRGHLIRKQVQRWREAATLLQAYYRMKRDRQRYLRVCTATVIIQNRYCAYQEQVCQRQKFLKVKKAVVYLQAAYRGYRVRKMLKLRYSATVKIQTAFRAHAARMKYQAMLQASIVIQRWYRAYKTGYKVRLSFLKIRAAVISLQAALRGWQGRKQVQRQHAAAVTIQTAFRKFQAQRFRLINSAVLTIQRHYRASIVGRKQRQEYMELHNCIVQLQSVWRGRTVRKQIQRKHQFAVIIQSYYRMHVNQSKLKTLRQAVLVIQRHYRAYCMKKEQRTLYLKTKAAALVLQAAFRGMRVRKQLWELNKAATIIQATYKSYVVKTKYAALKAMTTMVQRRYRAVVQAKYQKQEYLSLKNAVVKIQAIYRGIKVRRQIHCMHQAAISIQAMFKMHRINIRYRAVKLAATVIQIRYRAFCQGRVERKKYLELQRSSLVLQAAYRGMKVRRKGRLMHQSATIIQSYYRMHRQQKDFKKLSMVTKQIQQWYRACKERNVQVHKYRIMKRAILCIQAAFRGMKTRRHLKTMHVAAALLQRRVRSFLKRKKYISLRTAVVMIQRKYRATAHAKQQHQEYLHLRKAAVTIQSAYRGFVVRKKMQQMHRAATVIQAALRMYKMCISYQSVKFASITIQQHYRAYKEGKRERETYLKQYNSVLVLQAAYRGMKTRQLLKKKHNAATIIQSNYRTYKQSYYYKKVQWATQVIQKRYRASKLRGIAVQQYSSMKKAATCIQRAFREMRARKKHQEMCHAAVVLQRRFKTFKERQRYLSIKAAAVVLQRRYRALILIRWHTQEYLSFRRAVIRIQSLYRGIQTRRNIQHMHLAASTIQSAFRMHKIKISYQRMRIAAVVIQNYYRFYVKGKVQRKIYLTIQKSVLVIQAAYRGMKARHELKIMHASATIIQSLYRMHKQHNHYKQLRWAVRVVQQRFRANRARDAEVKYAKIKKAALCLQSAFRAKKARQLATIIQAAQRIQSVLQMYLDRRRFLKKKTAAVAIQSAFRCHRMKTRYKAIRDSTVAIQVWYRACRMARLQKAEYSAQRQAIIIIQSAYRGTVIRKIAKQKRAARKIQSFLHMAVHRRKFVRLRAAAVTLQTYYLMNKTKLQYMTYRKAVFVLQQHYRSYLAMKHQRGAYLRTQKSIIIIQSRIRGFIERRKIQKIKQSTIKIQALFRGFKARQLAGKMRAARTIQAWFRGYRARKEYTAVVKATCVIQGYFKSKQQRTWFLKMKVSTVTIQRRWRETLTARTILLQFLATKEVAVKIQSGYRRYSTRKQIKKILDQKQKKRLLCFSAAAYHHLSAIKIQRAFRIHLVLKHAKMQISSVLCIQRWFRARVQQKKSLQDHQKIIKIQRMVRRWLKQRNEAATTIQRAVRKFLFYKHRRKLKNGIIKFQALWRGYSWRKKNDTAKTKALRHSLEMANKESKEENKLCNRTAVAIDYLLKYKHISYILAALKHLEVVTRLSPLCCENMAQSGAIFTIFILIRNCNRSIPCKEVIKYSVQVLLNVSKYERTTQAVYEVENSVDTLLDLLQMYREKAGDKTSEKGGSIFTKTCCLLAILLKDSKRASDIRSTSRAVSRIHSLYKLTARKHKMDAERTLSKHKMHTYMSGSFFVPVTPVRTKVVSRIKPDWVLRKDNMQEIVDPLQAIRMILDQKQKKRLLCFSAAAYHHLSAIKIQRAFRIHLVLKHAKMQISSVLCIQRWFRARVQQKKSLQDHQKIIKIQRMVRRWLKQRNEAATTIQRAVRKFLFYKHRRKLKNGIIKFQALWRGYSWRKKNDTAKTKALRHSLEMANKESKEENKLCNRTAVAIDYLLKYKHISYILAALKHLEVVTRLSPLCCENMAQSGAIFTIFILIRNCNRSIPCKEVIKYSVQVLLNVSKYERTTQAVYEVENSVDTLLDLLQMYREKAGDKTSEKGGSIFTKTCCLLAILLKDSKRASDIRSTSRAVSRIHSLYKLTARKHKMDAERTLSKHKMHTYMSGSFFVPVTPVRTKVVSRIKPDWVLRKDNMQEIVDPLQAIRMVMDTLGTAYH</sequence>
<dbReference type="PROSITE" id="PS50021">
    <property type="entry name" value="CH"/>
    <property type="match status" value="2"/>
</dbReference>
<dbReference type="EMBL" id="QXTE01000008">
    <property type="protein sequence ID" value="TFK14730.1"/>
    <property type="molecule type" value="Genomic_DNA"/>
</dbReference>
<keyword evidence="7" id="KW-0498">Mitosis</keyword>
<dbReference type="InterPro" id="IPR051185">
    <property type="entry name" value="ASPM"/>
</dbReference>
<name>A0A4D9FA04_9SAUR</name>
<evidence type="ECO:0000256" key="8">
    <source>
        <dbReference type="ARBA" id="ARBA00022860"/>
    </source>
</evidence>
<keyword evidence="14" id="KW-1185">Reference proteome</keyword>
<gene>
    <name evidence="13" type="ORF">DR999_PMT01751</name>
</gene>
<dbReference type="InterPro" id="IPR036872">
    <property type="entry name" value="CH_dom_sf"/>
</dbReference>
<dbReference type="PANTHER" id="PTHR22706:SF1">
    <property type="entry name" value="ASSEMBLY FACTOR FOR SPINDLE MICROTUBULES"/>
    <property type="match status" value="1"/>
</dbReference>
<dbReference type="OrthoDB" id="2148418at2759"/>
<dbReference type="SMART" id="SM00033">
    <property type="entry name" value="CH"/>
    <property type="match status" value="2"/>
</dbReference>
<dbReference type="Gene3D" id="1.10.418.10">
    <property type="entry name" value="Calponin-like domain"/>
    <property type="match status" value="2"/>
</dbReference>
<feature type="domain" description="Calponin-homology (CH)" evidence="12">
    <location>
        <begin position="875"/>
        <end position="1011"/>
    </location>
</feature>
<dbReference type="GO" id="GO:0007051">
    <property type="term" value="P:spindle organization"/>
    <property type="evidence" value="ECO:0007669"/>
    <property type="project" value="TreeGrafter"/>
</dbReference>
<dbReference type="GO" id="GO:0005737">
    <property type="term" value="C:cytoplasm"/>
    <property type="evidence" value="ECO:0007669"/>
    <property type="project" value="UniProtKB-SubCell"/>
</dbReference>
<dbReference type="Pfam" id="PF00307">
    <property type="entry name" value="CH"/>
    <property type="match status" value="1"/>
</dbReference>
<evidence type="ECO:0000256" key="11">
    <source>
        <dbReference type="ARBA" id="ARBA00023306"/>
    </source>
</evidence>
<reference evidence="13 14" key="1">
    <citation type="submission" date="2019-04" db="EMBL/GenBank/DDBJ databases">
        <title>Draft genome of the big-headed turtle Platysternon megacephalum.</title>
        <authorList>
            <person name="Gong S."/>
        </authorList>
    </citation>
    <scope>NUCLEOTIDE SEQUENCE [LARGE SCALE GENOMIC DNA]</scope>
    <source>
        <strain evidence="13">DO16091913</strain>
        <tissue evidence="13">Muscle</tissue>
    </source>
</reference>
<dbReference type="GO" id="GO:0051301">
    <property type="term" value="P:cell division"/>
    <property type="evidence" value="ECO:0007669"/>
    <property type="project" value="UniProtKB-KW"/>
</dbReference>
<dbReference type="SUPFAM" id="SSF52540">
    <property type="entry name" value="P-loop containing nucleoside triphosphate hydrolases"/>
    <property type="match status" value="12"/>
</dbReference>
<keyword evidence="10" id="KW-0539">Nucleus</keyword>
<keyword evidence="9" id="KW-0175">Coiled coil</keyword>
<dbReference type="InterPro" id="IPR000048">
    <property type="entry name" value="IQ_motif_EF-hand-BS"/>
</dbReference>
<evidence type="ECO:0000256" key="5">
    <source>
        <dbReference type="ARBA" id="ARBA00022618"/>
    </source>
</evidence>
<comment type="caution">
    <text evidence="13">The sequence shown here is derived from an EMBL/GenBank/DDBJ whole genome shotgun (WGS) entry which is preliminary data.</text>
</comment>
<dbReference type="GO" id="GO:0000922">
    <property type="term" value="C:spindle pole"/>
    <property type="evidence" value="ECO:0007669"/>
    <property type="project" value="TreeGrafter"/>
</dbReference>
<dbReference type="CDD" id="cd23767">
    <property type="entry name" value="IQCD"/>
    <property type="match status" value="1"/>
</dbReference>
<dbReference type="Pfam" id="PF00612">
    <property type="entry name" value="IQ"/>
    <property type="match status" value="32"/>
</dbReference>
<dbReference type="FunFam" id="1.20.5.190:FF:000008">
    <property type="entry name" value="Abnormal spindle-like microcephaly-associated protein homolog"/>
    <property type="match status" value="4"/>
</dbReference>
<dbReference type="Proteomes" id="UP000297703">
    <property type="component" value="Unassembled WGS sequence"/>
</dbReference>
<evidence type="ECO:0000259" key="12">
    <source>
        <dbReference type="PROSITE" id="PS50021"/>
    </source>
</evidence>
<dbReference type="InterPro" id="IPR031549">
    <property type="entry name" value="ASH"/>
</dbReference>
<dbReference type="PANTHER" id="PTHR22706">
    <property type="entry name" value="ASSEMBLY FACTOR FOR SPINDLE MICROTUBULES"/>
    <property type="match status" value="1"/>
</dbReference>
<dbReference type="GO" id="GO:0051295">
    <property type="term" value="P:establishment of meiotic spindle localization"/>
    <property type="evidence" value="ECO:0007669"/>
    <property type="project" value="TreeGrafter"/>
</dbReference>
<dbReference type="Pfam" id="PF15780">
    <property type="entry name" value="ASH"/>
    <property type="match status" value="1"/>
</dbReference>
<dbReference type="CDD" id="cd21223">
    <property type="entry name" value="CH_ASPM_rpt1"/>
    <property type="match status" value="1"/>
</dbReference>
<protein>
    <submittedName>
        <fullName evidence="13">Myosin-IIIb</fullName>
    </submittedName>
</protein>
<evidence type="ECO:0000256" key="10">
    <source>
        <dbReference type="ARBA" id="ARBA00023242"/>
    </source>
</evidence>
<organism evidence="13 14">
    <name type="scientific">Platysternon megacephalum</name>
    <name type="common">big-headed turtle</name>
    <dbReference type="NCBI Taxonomy" id="55544"/>
    <lineage>
        <taxon>Eukaryota</taxon>
        <taxon>Metazoa</taxon>
        <taxon>Chordata</taxon>
        <taxon>Craniata</taxon>
        <taxon>Vertebrata</taxon>
        <taxon>Euteleostomi</taxon>
        <taxon>Archelosauria</taxon>
        <taxon>Testudinata</taxon>
        <taxon>Testudines</taxon>
        <taxon>Cryptodira</taxon>
        <taxon>Durocryptodira</taxon>
        <taxon>Testudinoidea</taxon>
        <taxon>Platysternidae</taxon>
        <taxon>Platysternon</taxon>
    </lineage>
</organism>
<keyword evidence="4" id="KW-0597">Phosphoprotein</keyword>
<evidence type="ECO:0000313" key="14">
    <source>
        <dbReference type="Proteomes" id="UP000297703"/>
    </source>
</evidence>
<dbReference type="FunFam" id="1.10.418.10:FF:000051">
    <property type="entry name" value="Abnormal spindle-like microcephaly-associated protein homolog"/>
    <property type="match status" value="1"/>
</dbReference>
<keyword evidence="8" id="KW-0112">Calmodulin-binding</keyword>
<evidence type="ECO:0000256" key="4">
    <source>
        <dbReference type="ARBA" id="ARBA00022553"/>
    </source>
</evidence>
<dbReference type="SUPFAM" id="SSF47576">
    <property type="entry name" value="Calponin-homology domain, CH-domain"/>
    <property type="match status" value="1"/>
</dbReference>